<dbReference type="Pfam" id="PF12704">
    <property type="entry name" value="MacB_PCD"/>
    <property type="match status" value="1"/>
</dbReference>
<keyword evidence="5 6" id="KW-0472">Membrane</keyword>
<organism evidence="9 10">
    <name type="scientific">Rhodospirillum rubrum (strain ATCC 11170 / ATH 1.1.1 / DSM 467 / LMG 4362 / NCIMB 8255 / S1)</name>
    <dbReference type="NCBI Taxonomy" id="269796"/>
    <lineage>
        <taxon>Bacteria</taxon>
        <taxon>Pseudomonadati</taxon>
        <taxon>Pseudomonadota</taxon>
        <taxon>Alphaproteobacteria</taxon>
        <taxon>Rhodospirillales</taxon>
        <taxon>Rhodospirillaceae</taxon>
        <taxon>Rhodospirillum</taxon>
    </lineage>
</organism>
<feature type="transmembrane region" description="Helical" evidence="6">
    <location>
        <begin position="27"/>
        <end position="47"/>
    </location>
</feature>
<feature type="domain" description="ABC3 transporter permease C-terminal" evidence="7">
    <location>
        <begin position="727"/>
        <end position="837"/>
    </location>
</feature>
<feature type="transmembrane region" description="Helical" evidence="6">
    <location>
        <begin position="808"/>
        <end position="830"/>
    </location>
</feature>
<dbReference type="Proteomes" id="UP000001929">
    <property type="component" value="Chromosome"/>
</dbReference>
<gene>
    <name evidence="9" type="ordered locus">Rru_A3653</name>
</gene>
<dbReference type="Pfam" id="PF02687">
    <property type="entry name" value="FtsX"/>
    <property type="match status" value="2"/>
</dbReference>
<keyword evidence="2" id="KW-1003">Cell membrane</keyword>
<dbReference type="RefSeq" id="WP_011391400.1">
    <property type="nucleotide sequence ID" value="NC_007643.1"/>
</dbReference>
<keyword evidence="4 6" id="KW-1133">Transmembrane helix</keyword>
<dbReference type="GO" id="GO:0005886">
    <property type="term" value="C:plasma membrane"/>
    <property type="evidence" value="ECO:0007669"/>
    <property type="project" value="UniProtKB-SubCell"/>
</dbReference>
<feature type="domain" description="MacB-like periplasmic core" evidence="8">
    <location>
        <begin position="31"/>
        <end position="237"/>
    </location>
</feature>
<dbReference type="PhylomeDB" id="Q2RN48"/>
<keyword evidence="10" id="KW-1185">Reference proteome</keyword>
<dbReference type="AlphaFoldDB" id="Q2RN48"/>
<dbReference type="EMBL" id="CP000230">
    <property type="protein sequence ID" value="ABC24447.1"/>
    <property type="molecule type" value="Genomic_DNA"/>
</dbReference>
<evidence type="ECO:0000256" key="6">
    <source>
        <dbReference type="SAM" id="Phobius"/>
    </source>
</evidence>
<dbReference type="PANTHER" id="PTHR30287">
    <property type="entry name" value="MEMBRANE COMPONENT OF PREDICTED ABC SUPERFAMILY METABOLITE UPTAKE TRANSPORTER"/>
    <property type="match status" value="1"/>
</dbReference>
<dbReference type="HOGENOM" id="CLU_009475_3_1_5"/>
<dbReference type="KEGG" id="rru:Rru_A3653"/>
<keyword evidence="3 6" id="KW-0812">Transmembrane</keyword>
<feature type="transmembrane region" description="Helical" evidence="6">
    <location>
        <begin position="359"/>
        <end position="382"/>
    </location>
</feature>
<dbReference type="eggNOG" id="COG3127">
    <property type="taxonomic scope" value="Bacteria"/>
</dbReference>
<dbReference type="PATRIC" id="fig|269796.9.peg.3775"/>
<dbReference type="InterPro" id="IPR025857">
    <property type="entry name" value="MacB_PCD"/>
</dbReference>
<evidence type="ECO:0000256" key="4">
    <source>
        <dbReference type="ARBA" id="ARBA00022989"/>
    </source>
</evidence>
<feature type="domain" description="ABC3 transporter permease C-terminal" evidence="7">
    <location>
        <begin position="272"/>
        <end position="388"/>
    </location>
</feature>
<evidence type="ECO:0000256" key="2">
    <source>
        <dbReference type="ARBA" id="ARBA00022475"/>
    </source>
</evidence>
<comment type="subcellular location">
    <subcellularLocation>
        <location evidence="1">Cell membrane</location>
        <topology evidence="1">Multi-pass membrane protein</topology>
    </subcellularLocation>
</comment>
<protein>
    <recommendedName>
        <fullName evidence="11">ABC3 transporter permease protein domain-containing protein</fullName>
    </recommendedName>
</protein>
<evidence type="ECO:0000256" key="5">
    <source>
        <dbReference type="ARBA" id="ARBA00023136"/>
    </source>
</evidence>
<feature type="transmembrane region" description="Helical" evidence="6">
    <location>
        <begin position="726"/>
        <end position="745"/>
    </location>
</feature>
<dbReference type="PANTHER" id="PTHR30287:SF1">
    <property type="entry name" value="INNER MEMBRANE PROTEIN"/>
    <property type="match status" value="1"/>
</dbReference>
<feature type="transmembrane region" description="Helical" evidence="6">
    <location>
        <begin position="320"/>
        <end position="347"/>
    </location>
</feature>
<dbReference type="STRING" id="269796.Rru_A3653"/>
<evidence type="ECO:0000259" key="8">
    <source>
        <dbReference type="Pfam" id="PF12704"/>
    </source>
</evidence>
<name>Q2RN48_RHORT</name>
<evidence type="ECO:0000313" key="10">
    <source>
        <dbReference type="Proteomes" id="UP000001929"/>
    </source>
</evidence>
<evidence type="ECO:0008006" key="11">
    <source>
        <dbReference type="Google" id="ProtNLM"/>
    </source>
</evidence>
<feature type="transmembrane region" description="Helical" evidence="6">
    <location>
        <begin position="482"/>
        <end position="504"/>
    </location>
</feature>
<evidence type="ECO:0000313" key="9">
    <source>
        <dbReference type="EMBL" id="ABC24447.1"/>
    </source>
</evidence>
<feature type="transmembrane region" description="Helical" evidence="6">
    <location>
        <begin position="433"/>
        <end position="461"/>
    </location>
</feature>
<feature type="transmembrane region" description="Helical" evidence="6">
    <location>
        <begin position="410"/>
        <end position="427"/>
    </location>
</feature>
<dbReference type="EnsemblBacteria" id="ABC24447">
    <property type="protein sequence ID" value="ABC24447"/>
    <property type="gene ID" value="Rru_A3653"/>
</dbReference>
<reference evidence="9 10" key="1">
    <citation type="journal article" date="2011" name="Stand. Genomic Sci.">
        <title>Complete genome sequence of Rhodospirillum rubrum type strain (S1).</title>
        <authorList>
            <person name="Munk A.C."/>
            <person name="Copeland A."/>
            <person name="Lucas S."/>
            <person name="Lapidus A."/>
            <person name="Del Rio T.G."/>
            <person name="Barry K."/>
            <person name="Detter J.C."/>
            <person name="Hammon N."/>
            <person name="Israni S."/>
            <person name="Pitluck S."/>
            <person name="Brettin T."/>
            <person name="Bruce D."/>
            <person name="Han C."/>
            <person name="Tapia R."/>
            <person name="Gilna P."/>
            <person name="Schmutz J."/>
            <person name="Larimer F."/>
            <person name="Land M."/>
            <person name="Kyrpides N.C."/>
            <person name="Mavromatis K."/>
            <person name="Richardson P."/>
            <person name="Rohde M."/>
            <person name="Goker M."/>
            <person name="Klenk H.P."/>
            <person name="Zhang Y."/>
            <person name="Roberts G.P."/>
            <person name="Reslewic S."/>
            <person name="Schwartz D.C."/>
        </authorList>
    </citation>
    <scope>NUCLEOTIDE SEQUENCE [LARGE SCALE GENOMIC DNA]</scope>
    <source>
        <strain evidence="10">ATCC 11170 / ATH 1.1.1 / DSM 467 / LMG 4362 / NCIMB 8255 / S1</strain>
    </source>
</reference>
<feature type="transmembrane region" description="Helical" evidence="6">
    <location>
        <begin position="267"/>
        <end position="288"/>
    </location>
</feature>
<evidence type="ECO:0000256" key="3">
    <source>
        <dbReference type="ARBA" id="ARBA00022692"/>
    </source>
</evidence>
<evidence type="ECO:0000256" key="1">
    <source>
        <dbReference type="ARBA" id="ARBA00004651"/>
    </source>
</evidence>
<proteinExistence type="predicted"/>
<evidence type="ECO:0000259" key="7">
    <source>
        <dbReference type="Pfam" id="PF02687"/>
    </source>
</evidence>
<dbReference type="InterPro" id="IPR003838">
    <property type="entry name" value="ABC3_permease_C"/>
</dbReference>
<sequence>MRSPGLTSGPVALRFALRELRAGLSGFRVLIACLAIGVAAIAAAGSVNRAIDEGLSANARQLLGGDLELRLMYRDLSAAEIATLERLGTLTRYTEMRAMVRPETNAEGRRLLVEMKGVEPGYPLYGAVELTDGQPLAGALAERDGLAGAVAAPALADRLGIKVGDRLRVGDAVVELRGVIAREPDAIGGAFSFGPRLMVAAPTVAKTGLIQPGSLVEYHGLLRLEGGSDLARAKDILAAEHPQAGWRLRGPEEAGAGAQRFLDRLTLFLVLVGLTSLLVGGIGVANAVKAYLDGRIRTIAVLKCLGAPAGLIFRVYMIQIGLISLAGVGIGLLIGAALPPLAIALLADLLPVPAEAGVFAGPLLLAAAFGLLTALVFSLGALSRARDIPATALFRGESAKGRGGRWRDRLMIAAGALTLAALAVATADDKPLAAWFVAGAGLALLLFRGAAALVGLLAKAAGRPSGLPALRLALTNLHRPGAATTSVVLSLGLGLSVLVAIALIQGNLDRQIREGIPAQAPTFFFIDIQPQQTATFEAAVHGADPGAKVVLADMIRGRIRAFNGVPVAEERIAPEARWAVRGDRGFSTAETLPEGSTLQAGAWWPADYQGPPLFSLTSDLAEGMGLAPGDAVTVNILGRDLTGTLANTRKVDWGSLTMNFAFVVSPGAFAGAPRSYIATVRASEALASDVDKAVAAVLPNVSAIRVRDALDTVTAIMEGAGNAVRISALLTLIAGAVVLGGAFAANHGRRLREAVTLKVLGATRGQILRAYLTEYGILGLATGLIAALVGSVAAWGVLVFALRADWVLLPGVVATTAVGCVLATMAAGLAGTWRALGAKAAPFLRNE</sequence>
<feature type="transmembrane region" description="Helical" evidence="6">
    <location>
        <begin position="777"/>
        <end position="802"/>
    </location>
</feature>
<dbReference type="InterPro" id="IPR038766">
    <property type="entry name" value="Membrane_comp_ABC_pdt"/>
</dbReference>
<accession>Q2RN48</accession>